<comment type="caution">
    <text evidence="1">The sequence shown here is derived from an EMBL/GenBank/DDBJ whole genome shotgun (WGS) entry which is preliminary data.</text>
</comment>
<dbReference type="Proteomes" id="UP000679992">
    <property type="component" value="Unassembled WGS sequence"/>
</dbReference>
<accession>A0ABQ4MAC2</accession>
<evidence type="ECO:0008006" key="3">
    <source>
        <dbReference type="Google" id="ProtNLM"/>
    </source>
</evidence>
<reference evidence="1 2" key="1">
    <citation type="submission" date="2021-03" db="EMBL/GenBank/DDBJ databases">
        <title>Antimicrobial resistance genes in bacteria isolated from Japanese honey, and their potential for conferring macrolide and lincosamide resistance in the American foulbrood pathogen Paenibacillus larvae.</title>
        <authorList>
            <person name="Okamoto M."/>
            <person name="Kumagai M."/>
            <person name="Kanamori H."/>
            <person name="Takamatsu D."/>
        </authorList>
    </citation>
    <scope>NUCLEOTIDE SEQUENCE [LARGE SCALE GENOMIC DNA]</scope>
    <source>
        <strain evidence="1 2">J42TS3</strain>
    </source>
</reference>
<sequence length="227" mass="26712">MERQEESINRELLSIADAAKELGINIEMIHKYIERGLETVKDENGEIRIPKVVVESWKNPADAFQLQWLYQVEKLMNQTEAERLESINKQIAEFEDKYHGTFQQLFGNLINDGEIDGMSEAVEIFDWKKLEIQKTWLISKLKGLMQMEKLIPRTEPQEIPYEVLVDSIPNGGKWEWSHGYLFFSDEDLRKVVLMLIAQIGLREMVEILPNRSRYELESILMLRPERD</sequence>
<gene>
    <name evidence="1" type="ORF">J42TS3_19710</name>
</gene>
<evidence type="ECO:0000313" key="2">
    <source>
        <dbReference type="Proteomes" id="UP000679992"/>
    </source>
</evidence>
<organism evidence="1 2">
    <name type="scientific">Paenibacillus vini</name>
    <dbReference type="NCBI Taxonomy" id="1476024"/>
    <lineage>
        <taxon>Bacteria</taxon>
        <taxon>Bacillati</taxon>
        <taxon>Bacillota</taxon>
        <taxon>Bacilli</taxon>
        <taxon>Bacillales</taxon>
        <taxon>Paenibacillaceae</taxon>
        <taxon>Paenibacillus</taxon>
    </lineage>
</organism>
<dbReference type="EMBL" id="BOSL01000005">
    <property type="protein sequence ID" value="GIP52936.1"/>
    <property type="molecule type" value="Genomic_DNA"/>
</dbReference>
<protein>
    <recommendedName>
        <fullName evidence="3">Helix-turn-helix domain-containing protein</fullName>
    </recommendedName>
</protein>
<dbReference type="RefSeq" id="WP_213654618.1">
    <property type="nucleotide sequence ID" value="NZ_BOSL01000005.1"/>
</dbReference>
<proteinExistence type="predicted"/>
<keyword evidence="2" id="KW-1185">Reference proteome</keyword>
<name>A0ABQ4MAC2_9BACL</name>
<evidence type="ECO:0000313" key="1">
    <source>
        <dbReference type="EMBL" id="GIP52936.1"/>
    </source>
</evidence>